<name>A0A1V6SW59_9EURO</name>
<proteinExistence type="predicted"/>
<keyword evidence="2" id="KW-1185">Reference proteome</keyword>
<reference evidence="2" key="1">
    <citation type="journal article" date="2017" name="Nat. Microbiol.">
        <title>Global analysis of biosynthetic gene clusters reveals vast potential of secondary metabolite production in Penicillium species.</title>
        <authorList>
            <person name="Nielsen J.C."/>
            <person name="Grijseels S."/>
            <person name="Prigent S."/>
            <person name="Ji B."/>
            <person name="Dainat J."/>
            <person name="Nielsen K.F."/>
            <person name="Frisvad J.C."/>
            <person name="Workman M."/>
            <person name="Nielsen J."/>
        </authorList>
    </citation>
    <scope>NUCLEOTIDE SEQUENCE [LARGE SCALE GENOMIC DNA]</scope>
    <source>
        <strain evidence="2">IBT 24891</strain>
    </source>
</reference>
<accession>A0A1V6SW59</accession>
<organism evidence="1 2">
    <name type="scientific">Penicillium steckii</name>
    <dbReference type="NCBI Taxonomy" id="303698"/>
    <lineage>
        <taxon>Eukaryota</taxon>
        <taxon>Fungi</taxon>
        <taxon>Dikarya</taxon>
        <taxon>Ascomycota</taxon>
        <taxon>Pezizomycotina</taxon>
        <taxon>Eurotiomycetes</taxon>
        <taxon>Eurotiomycetidae</taxon>
        <taxon>Eurotiales</taxon>
        <taxon>Aspergillaceae</taxon>
        <taxon>Penicillium</taxon>
    </lineage>
</organism>
<evidence type="ECO:0000313" key="1">
    <source>
        <dbReference type="EMBL" id="OQE17974.1"/>
    </source>
</evidence>
<comment type="caution">
    <text evidence="1">The sequence shown here is derived from an EMBL/GenBank/DDBJ whole genome shotgun (WGS) entry which is preliminary data.</text>
</comment>
<evidence type="ECO:0000313" key="2">
    <source>
        <dbReference type="Proteomes" id="UP000191285"/>
    </source>
</evidence>
<sequence length="242" mass="27999">MAPERVLHGFNDKLPIEEAYGWSKEKILDFMDDVAINPQRYEIQDDQRPAIERLVREIRDLCPPDGSSYKQEGLEPDQMTKRILNKDWNPSSRSSKFLLNPFVYKHVPFTGLFDLVGAFLSIKTAPVRATPNNFYIPLMGMYEQWCRNFHDNSPKMVQCTWISHREAKCQFFLGASCAGYRTGPQPTGSWDMVVRNGRWDLIYDGAMRQRGYKMYKCPQTQAGSKVWFGNCAETIPLVVLLR</sequence>
<protein>
    <submittedName>
        <fullName evidence="1">Uncharacterized protein</fullName>
    </submittedName>
</protein>
<dbReference type="EMBL" id="MLKD01000019">
    <property type="protein sequence ID" value="OQE17974.1"/>
    <property type="molecule type" value="Genomic_DNA"/>
</dbReference>
<dbReference type="Proteomes" id="UP000191285">
    <property type="component" value="Unassembled WGS sequence"/>
</dbReference>
<dbReference type="OrthoDB" id="5350472at2759"/>
<dbReference type="AlphaFoldDB" id="A0A1V6SW59"/>
<gene>
    <name evidence="1" type="ORF">PENSTE_c019G03769</name>
</gene>